<evidence type="ECO:0000313" key="2">
    <source>
        <dbReference type="EnsemblPlants" id="Zm00001eb087110_P001"/>
    </source>
</evidence>
<organism evidence="2 3">
    <name type="scientific">Zea mays</name>
    <name type="common">Maize</name>
    <dbReference type="NCBI Taxonomy" id="4577"/>
    <lineage>
        <taxon>Eukaryota</taxon>
        <taxon>Viridiplantae</taxon>
        <taxon>Streptophyta</taxon>
        <taxon>Embryophyta</taxon>
        <taxon>Tracheophyta</taxon>
        <taxon>Spermatophyta</taxon>
        <taxon>Magnoliopsida</taxon>
        <taxon>Liliopsida</taxon>
        <taxon>Poales</taxon>
        <taxon>Poaceae</taxon>
        <taxon>PACMAD clade</taxon>
        <taxon>Panicoideae</taxon>
        <taxon>Andropogonodae</taxon>
        <taxon>Andropogoneae</taxon>
        <taxon>Tripsacinae</taxon>
        <taxon>Zea</taxon>
    </lineage>
</organism>
<evidence type="ECO:0000313" key="3">
    <source>
        <dbReference type="Proteomes" id="UP000007305"/>
    </source>
</evidence>
<sequence>MPTRCCTSSCCIPASPPPPPLPRSTPSSDSSARRATPGITARRRPGTVVRVRTRTAATTFGYFPYVELTTAAAPKIPSASIGFCIDVAESELYIDGRYIVHGLHGFIPLLFRAPCVEGKIDEDVPSVNVGESDEVTKNTSQETKAEVDLIDDVITESNFTSKNIVEVNSAAHEVNEIEHEKVEVPGGCQSHEIENSSALEPKKEFEMEVDGVVPLQGATTSMAYVVHHEPRSIDFLENDSGNHSSPTTALESCDHVRIKESISHEVTMATVDQPISVDQVELVNLNEDELVVDDDQPDFDPRCESDRLDKPRCISKKDDSNEIVEDSKSLENQLEICNAINY</sequence>
<proteinExistence type="predicted"/>
<protein>
    <submittedName>
        <fullName evidence="2">Uncharacterized protein</fullName>
    </submittedName>
</protein>
<reference evidence="2" key="2">
    <citation type="submission" date="2019-07" db="EMBL/GenBank/DDBJ databases">
        <authorList>
            <person name="Seetharam A."/>
            <person name="Woodhouse M."/>
            <person name="Cannon E."/>
        </authorList>
    </citation>
    <scope>NUCLEOTIDE SEQUENCE [LARGE SCALE GENOMIC DNA]</scope>
    <source>
        <strain evidence="2">cv. B73</strain>
    </source>
</reference>
<dbReference type="EnsemblPlants" id="Zm00001eb087110_T001">
    <property type="protein sequence ID" value="Zm00001eb087110_P001"/>
    <property type="gene ID" value="Zm00001eb087110"/>
</dbReference>
<name>A0A804MI46_MAIZE</name>
<reference evidence="2" key="3">
    <citation type="submission" date="2021-05" db="UniProtKB">
        <authorList>
            <consortium name="EnsemblPlants"/>
        </authorList>
    </citation>
    <scope>IDENTIFICATION</scope>
    <source>
        <strain evidence="2">cv. B73</strain>
    </source>
</reference>
<feature type="region of interest" description="Disordered" evidence="1">
    <location>
        <begin position="16"/>
        <end position="44"/>
    </location>
</feature>
<dbReference type="Gramene" id="Zm00001eb087110_T001">
    <property type="protein sequence ID" value="Zm00001eb087110_P001"/>
    <property type="gene ID" value="Zm00001eb087110"/>
</dbReference>
<dbReference type="AlphaFoldDB" id="A0A804MI46"/>
<reference evidence="3" key="1">
    <citation type="submission" date="2015-12" db="EMBL/GenBank/DDBJ databases">
        <title>Update maize B73 reference genome by single molecule sequencing technologies.</title>
        <authorList>
            <consortium name="Maize Genome Sequencing Project"/>
            <person name="Ware D."/>
        </authorList>
    </citation>
    <scope>NUCLEOTIDE SEQUENCE [LARGE SCALE GENOMIC DNA]</scope>
    <source>
        <strain evidence="3">cv. B73</strain>
    </source>
</reference>
<evidence type="ECO:0000256" key="1">
    <source>
        <dbReference type="SAM" id="MobiDB-lite"/>
    </source>
</evidence>
<dbReference type="Proteomes" id="UP000007305">
    <property type="component" value="Chromosome 2"/>
</dbReference>
<accession>A0A804MI46</accession>
<keyword evidence="3" id="KW-1185">Reference proteome</keyword>
<feature type="compositionally biased region" description="Low complexity" evidence="1">
    <location>
        <begin position="24"/>
        <end position="37"/>
    </location>
</feature>
<dbReference type="InParanoid" id="A0A804MI46"/>